<name>A0AAY3ZV04_9TELE</name>
<keyword evidence="8" id="KW-0539">Nucleus</keyword>
<dbReference type="AlphaFoldDB" id="A0AAY3ZV04"/>
<keyword evidence="12" id="KW-1185">Reference proteome</keyword>
<keyword evidence="7" id="KW-0949">S-adenosyl-L-methionine</keyword>
<accession>A0AAY3ZV04</accession>
<dbReference type="Pfam" id="PF13489">
    <property type="entry name" value="Methyltransf_23"/>
    <property type="match status" value="1"/>
</dbReference>
<evidence type="ECO:0000256" key="7">
    <source>
        <dbReference type="ARBA" id="ARBA00022691"/>
    </source>
</evidence>
<organism evidence="11 12">
    <name type="scientific">Denticeps clupeoides</name>
    <name type="common">denticle herring</name>
    <dbReference type="NCBI Taxonomy" id="299321"/>
    <lineage>
        <taxon>Eukaryota</taxon>
        <taxon>Metazoa</taxon>
        <taxon>Chordata</taxon>
        <taxon>Craniata</taxon>
        <taxon>Vertebrata</taxon>
        <taxon>Euteleostomi</taxon>
        <taxon>Actinopterygii</taxon>
        <taxon>Neopterygii</taxon>
        <taxon>Teleostei</taxon>
        <taxon>Clupei</taxon>
        <taxon>Clupeiformes</taxon>
        <taxon>Denticipitoidei</taxon>
        <taxon>Denticipitidae</taxon>
        <taxon>Denticeps</taxon>
    </lineage>
</organism>
<dbReference type="PANTHER" id="PTHR14614">
    <property type="entry name" value="HEPATOCELLULAR CARCINOMA-ASSOCIATED ANTIGEN"/>
    <property type="match status" value="1"/>
</dbReference>
<dbReference type="GO" id="GO:0018064">
    <property type="term" value="F:protein-L-histidine N-tele-methyltransferase activity"/>
    <property type="evidence" value="ECO:0007669"/>
    <property type="project" value="UniProtKB-EC"/>
</dbReference>
<reference evidence="11 12" key="1">
    <citation type="submission" date="2020-06" db="EMBL/GenBank/DDBJ databases">
        <authorList>
            <consortium name="Wellcome Sanger Institute Data Sharing"/>
        </authorList>
    </citation>
    <scope>NUCLEOTIDE SEQUENCE [LARGE SCALE GENOMIC DNA]</scope>
</reference>
<dbReference type="GeneTree" id="ENSGT00390000000464"/>
<feature type="compositionally biased region" description="Acidic residues" evidence="10">
    <location>
        <begin position="220"/>
        <end position="231"/>
    </location>
</feature>
<dbReference type="Proteomes" id="UP000694580">
    <property type="component" value="Chromosome 2"/>
</dbReference>
<dbReference type="Ensembl" id="ENSDCDT00010000534.1">
    <property type="protein sequence ID" value="ENSDCDP00010000512.1"/>
    <property type="gene ID" value="ENSDCDG00010000282.1"/>
</dbReference>
<evidence type="ECO:0000256" key="10">
    <source>
        <dbReference type="SAM" id="MobiDB-lite"/>
    </source>
</evidence>
<reference evidence="11" key="3">
    <citation type="submission" date="2025-09" db="UniProtKB">
        <authorList>
            <consortium name="Ensembl"/>
        </authorList>
    </citation>
    <scope>IDENTIFICATION</scope>
</reference>
<dbReference type="SUPFAM" id="SSF53335">
    <property type="entry name" value="S-adenosyl-L-methionine-dependent methyltransferases"/>
    <property type="match status" value="1"/>
</dbReference>
<feature type="region of interest" description="Disordered" evidence="10">
    <location>
        <begin position="51"/>
        <end position="85"/>
    </location>
</feature>
<comment type="similarity">
    <text evidence="9">Belongs to the methyltransferase superfamily. METTL18 family.</text>
</comment>
<keyword evidence="6" id="KW-0808">Transferase</keyword>
<evidence type="ECO:0000256" key="5">
    <source>
        <dbReference type="ARBA" id="ARBA00022603"/>
    </source>
</evidence>
<evidence type="ECO:0000313" key="11">
    <source>
        <dbReference type="Ensembl" id="ENSDCDP00010000512.1"/>
    </source>
</evidence>
<feature type="region of interest" description="Disordered" evidence="10">
    <location>
        <begin position="220"/>
        <end position="250"/>
    </location>
</feature>
<evidence type="ECO:0000256" key="9">
    <source>
        <dbReference type="ARBA" id="ARBA00038126"/>
    </source>
</evidence>
<reference evidence="11" key="2">
    <citation type="submission" date="2025-08" db="UniProtKB">
        <authorList>
            <consortium name="Ensembl"/>
        </authorList>
    </citation>
    <scope>IDENTIFICATION</scope>
</reference>
<comment type="subcellular location">
    <subcellularLocation>
        <location evidence="2">Cytoplasm</location>
    </subcellularLocation>
    <subcellularLocation>
        <location evidence="1">Nucleus</location>
    </subcellularLocation>
</comment>
<evidence type="ECO:0000256" key="4">
    <source>
        <dbReference type="ARBA" id="ARBA00022490"/>
    </source>
</evidence>
<dbReference type="EC" id="2.1.1.85" evidence="3"/>
<dbReference type="Gene3D" id="3.40.50.150">
    <property type="entry name" value="Vaccinia Virus protein VP39"/>
    <property type="match status" value="1"/>
</dbReference>
<evidence type="ECO:0000256" key="6">
    <source>
        <dbReference type="ARBA" id="ARBA00022679"/>
    </source>
</evidence>
<evidence type="ECO:0000256" key="1">
    <source>
        <dbReference type="ARBA" id="ARBA00004123"/>
    </source>
</evidence>
<keyword evidence="5" id="KW-0489">Methyltransferase</keyword>
<evidence type="ECO:0000256" key="3">
    <source>
        <dbReference type="ARBA" id="ARBA00012533"/>
    </source>
</evidence>
<keyword evidence="4" id="KW-0963">Cytoplasm</keyword>
<dbReference type="InterPro" id="IPR029063">
    <property type="entry name" value="SAM-dependent_MTases_sf"/>
</dbReference>
<dbReference type="PANTHER" id="PTHR14614:SF39">
    <property type="entry name" value="HISTIDINE PROTEIN METHYLTRANSFERASE 1 HOMOLOG"/>
    <property type="match status" value="1"/>
</dbReference>
<proteinExistence type="inferred from homology"/>
<protein>
    <recommendedName>
        <fullName evidence="3">protein-histidine N-methyltransferase</fullName>
        <ecNumber evidence="3">2.1.1.85</ecNumber>
    </recommendedName>
</protein>
<dbReference type="GO" id="GO:0005634">
    <property type="term" value="C:nucleus"/>
    <property type="evidence" value="ECO:0007669"/>
    <property type="project" value="UniProtKB-SubCell"/>
</dbReference>
<evidence type="ECO:0000313" key="12">
    <source>
        <dbReference type="Proteomes" id="UP000694580"/>
    </source>
</evidence>
<evidence type="ECO:0000256" key="2">
    <source>
        <dbReference type="ARBA" id="ARBA00004496"/>
    </source>
</evidence>
<evidence type="ECO:0000256" key="8">
    <source>
        <dbReference type="ARBA" id="ARBA00023242"/>
    </source>
</evidence>
<sequence length="364" mass="40358">MNSAAKCSGKRSSLFLVNSVSTRASISVTLLNLMAFSFNFTIQAETGELPGEEQTFEKENGHSTRTEEHGSAPKQPKEAKEHGAPRDPAALLANAVPETLSIGALPPLRHLNEFVFEQTAPEREDDEAILSQTIGQHSDLISGVYEGGLKVWECTYDLLDYLEQEGETFSGKRVLDLGCGAGLLGLLALKRGASRVHFQDYNSTVIEQLTVPNVLLNCDYDDDDDDDSDEEKDGKHGSPPSKKRALDLAPPPDMARCRFFSGDWTSFLPLLLSEKPPPKYDMILTSETIYNTSYYKALHDVFEQLLANNGVVYLSTKSHYFGVGGGLHLFETFVVQRNVLEVKRLKDIETGLQRHVVSLRFKKS</sequence>
<gene>
    <name evidence="11" type="primary">METTL18</name>
</gene>
<feature type="compositionally biased region" description="Basic and acidic residues" evidence="10">
    <location>
        <begin position="55"/>
        <end position="85"/>
    </location>
</feature>
<dbReference type="GO" id="GO:0032259">
    <property type="term" value="P:methylation"/>
    <property type="evidence" value="ECO:0007669"/>
    <property type="project" value="UniProtKB-KW"/>
</dbReference>
<dbReference type="GO" id="GO:0005737">
    <property type="term" value="C:cytoplasm"/>
    <property type="evidence" value="ECO:0007669"/>
    <property type="project" value="UniProtKB-SubCell"/>
</dbReference>
<dbReference type="InterPro" id="IPR019410">
    <property type="entry name" value="Methyltransf_16"/>
</dbReference>